<dbReference type="InterPro" id="IPR015943">
    <property type="entry name" value="WD40/YVTN_repeat-like_dom_sf"/>
</dbReference>
<accession>A0A3S3UVK5</accession>
<comment type="caution">
    <text evidence="2">The sequence shown here is derived from an EMBL/GenBank/DDBJ whole genome shotgun (WGS) entry which is preliminary data.</text>
</comment>
<dbReference type="Proteomes" id="UP000286701">
    <property type="component" value="Unassembled WGS sequence"/>
</dbReference>
<dbReference type="EMBL" id="SBIW01000008">
    <property type="protein sequence ID" value="RWY49137.1"/>
    <property type="molecule type" value="Genomic_DNA"/>
</dbReference>
<evidence type="ECO:0000256" key="1">
    <source>
        <dbReference type="SAM" id="SignalP"/>
    </source>
</evidence>
<dbReference type="PROSITE" id="PS51257">
    <property type="entry name" value="PROKAR_LIPOPROTEIN"/>
    <property type="match status" value="1"/>
</dbReference>
<protein>
    <submittedName>
        <fullName evidence="2">Exo-alpha-sialidase</fullName>
    </submittedName>
</protein>
<proteinExistence type="predicted"/>
<dbReference type="SUPFAM" id="SSF50939">
    <property type="entry name" value="Sialidases"/>
    <property type="match status" value="2"/>
</dbReference>
<name>A0A3S3UVK5_9SPHI</name>
<dbReference type="RefSeq" id="WP_128535208.1">
    <property type="nucleotide sequence ID" value="NZ_SBIW01000008.1"/>
</dbReference>
<evidence type="ECO:0000313" key="3">
    <source>
        <dbReference type="Proteomes" id="UP000286701"/>
    </source>
</evidence>
<dbReference type="Gene3D" id="2.130.10.10">
    <property type="entry name" value="YVTN repeat-like/Quinoprotein amine dehydrogenase"/>
    <property type="match status" value="1"/>
</dbReference>
<dbReference type="InterPro" id="IPR036278">
    <property type="entry name" value="Sialidase_sf"/>
</dbReference>
<feature type="chain" id="PRO_5018747050" evidence="1">
    <location>
        <begin position="23"/>
        <end position="444"/>
    </location>
</feature>
<dbReference type="OrthoDB" id="797436at2"/>
<evidence type="ECO:0000313" key="2">
    <source>
        <dbReference type="EMBL" id="RWY49137.1"/>
    </source>
</evidence>
<dbReference type="CDD" id="cd15482">
    <property type="entry name" value="Sialidase_non-viral"/>
    <property type="match status" value="1"/>
</dbReference>
<reference evidence="2 3" key="1">
    <citation type="submission" date="2019-01" db="EMBL/GenBank/DDBJ databases">
        <title>Mucilaginibacter antarcticum sp. nov., isolated from antarctic soil.</title>
        <authorList>
            <person name="Yan Y.-Q."/>
            <person name="Du Z.-J."/>
        </authorList>
    </citation>
    <scope>NUCLEOTIDE SEQUENCE [LARGE SCALE GENOMIC DNA]</scope>
    <source>
        <strain evidence="2 3">F01003</strain>
    </source>
</reference>
<gene>
    <name evidence="2" type="ORF">EPL05_17090</name>
</gene>
<organism evidence="2 3">
    <name type="scientific">Mucilaginibacter gilvus</name>
    <dbReference type="NCBI Taxonomy" id="2305909"/>
    <lineage>
        <taxon>Bacteria</taxon>
        <taxon>Pseudomonadati</taxon>
        <taxon>Bacteroidota</taxon>
        <taxon>Sphingobacteriia</taxon>
        <taxon>Sphingobacteriales</taxon>
        <taxon>Sphingobacteriaceae</taxon>
        <taxon>Mucilaginibacter</taxon>
    </lineage>
</organism>
<feature type="signal peptide" evidence="1">
    <location>
        <begin position="1"/>
        <end position="22"/>
    </location>
</feature>
<keyword evidence="1" id="KW-0732">Signal</keyword>
<keyword evidence="3" id="KW-1185">Reference proteome</keyword>
<sequence>MNRVLTCIVLLGLLLTACVKNQGDWPKGKPDSTEAKSNIVAIGGTSQTDTVGKELVESIVVKINEPGSRLNKLFVKIFQQTLCNGDSVIERTIKNGETISFKWRLNSRPGVQTLNFKVLDSALNVIDSIKVTATAIAPKPGWHVASCTISENVGVKSFAMLSTGRLLVCYSGSIKPQYSDDNGVSWHSFSYTDVMYTDKVIVSPTDEIYLAANNNSVYYSSGIGGHWERMWITSWNTEWCRDLAFLPDGRLLYTSMDGGIFIRNKKGENFVEIEASYRPTGVELRYMAETAEGDIYFISQFNFATKLVKLDHTTQKLTDVTGLPVTDATSFFMDDKGVMFAGGYNKATGFAELHRSDDKGITWNKIFSYKYPSIFYYTALYNFTKQVDNNYYFRVGTAYFKTADLKTFAQIDVPFNTFATPYIVAKNNYFIVNSYPLVLQYLVP</sequence>
<dbReference type="AlphaFoldDB" id="A0A3S3UVK5"/>